<sequence>MTDTAAAPPTAESGGPAPARGGGGLSTKLLPELKQIAGGLGIRGVSAMKKAQLVEAIRAAQQTSGQQTSGQQTPGQPVSGQPVSGQPVSGEEQRSDDRSRTRGRSRSSTPPREEGAPAPAAAPAGPSVNGSAAQRTDAPAGSTESPAQGQAQPQGIEAQGTGDQSSSDGGSQDQRSRGQSRGQRRDAREQQSRQDQSRQDQSRQDQSRQDRARQEQAREERAHEQEARADQERDDRARQAQGRGDRDQQGRDQQGREDQGRDDRGRDDQGRDDRGRDDQGRDDKGQDDAQSRQDRDDEDGSNRRRRRRGRDRERPAPQQQQSSYRERRQQDDVDLAEDDVLVPVAGIVDILENYAFVRTSGYLPGPDDVYVSLSMVRKYALRKGDAVTGAVRQPREGERKEKFNPLVRLETVNGGDVEAARHRVDFNKLTPLYPHERLRLETEPTNLIGRVIDIAAPIGKGQRGLVVSPAKAGKTMVLQSIANSITTNNPECHLMVVLVDERPEEVTDFQRSVKGEVISSTFDRPAADHTIVAELAIERAKRLVELGHDVVVLLDGITRLGRAYNLAAPASGRILSGGVDSAALYPPKKFFGAARNIEDGGSLTILATALIESGSKMDEVIFEEFKGTGNMEIRLRRDFADKRLFPAIDAVQSGTRREELLMSKEELAIVWKLRRVLSGLEGQQALELLLERLKKSHSNVEFLLQVQKTTPEPSTRSERGQRD</sequence>
<dbReference type="Gene3D" id="3.40.50.300">
    <property type="entry name" value="P-loop containing nucleotide triphosphate hydrolases"/>
    <property type="match status" value="1"/>
</dbReference>
<dbReference type="InterPro" id="IPR003593">
    <property type="entry name" value="AAA+_ATPase"/>
</dbReference>
<keyword evidence="1 9" id="KW-0806">Transcription termination</keyword>
<dbReference type="Pfam" id="PF07497">
    <property type="entry name" value="Rho_RNA_bind"/>
    <property type="match status" value="1"/>
</dbReference>
<proteinExistence type="inferred from homology"/>
<evidence type="ECO:0000256" key="7">
    <source>
        <dbReference type="ARBA" id="ARBA00023015"/>
    </source>
</evidence>
<feature type="region of interest" description="Disordered" evidence="12">
    <location>
        <begin position="59"/>
        <end position="332"/>
    </location>
</feature>
<dbReference type="NCBIfam" id="NF006886">
    <property type="entry name" value="PRK09376.1"/>
    <property type="match status" value="1"/>
</dbReference>
<dbReference type="InterPro" id="IPR011112">
    <property type="entry name" value="Rho-like_N"/>
</dbReference>
<feature type="compositionally biased region" description="Polar residues" evidence="12">
    <location>
        <begin position="142"/>
        <end position="153"/>
    </location>
</feature>
<dbReference type="EC" id="3.6.4.-" evidence="9 10"/>
<evidence type="ECO:0000256" key="9">
    <source>
        <dbReference type="HAMAP-Rule" id="MF_01884"/>
    </source>
</evidence>
<feature type="domain" description="Rho RNA-BD" evidence="13">
    <location>
        <begin position="341"/>
        <end position="416"/>
    </location>
</feature>
<dbReference type="InterPro" id="IPR011113">
    <property type="entry name" value="Rho_RNA-bd"/>
</dbReference>
<dbReference type="GO" id="GO:0006353">
    <property type="term" value="P:DNA-templated transcription termination"/>
    <property type="evidence" value="ECO:0007669"/>
    <property type="project" value="UniProtKB-UniRule"/>
</dbReference>
<dbReference type="PROSITE" id="PS51856">
    <property type="entry name" value="RHO_RNA_BD"/>
    <property type="match status" value="1"/>
</dbReference>
<feature type="compositionally biased region" description="Polar residues" evidence="12">
    <location>
        <begin position="78"/>
        <end position="87"/>
    </location>
</feature>
<dbReference type="SUPFAM" id="SSF50249">
    <property type="entry name" value="Nucleic acid-binding proteins"/>
    <property type="match status" value="1"/>
</dbReference>
<evidence type="ECO:0000259" key="13">
    <source>
        <dbReference type="PROSITE" id="PS51856"/>
    </source>
</evidence>
<feature type="binding site" evidence="9">
    <location>
        <begin position="471"/>
        <end position="476"/>
    </location>
    <ligand>
        <name>ATP</name>
        <dbReference type="ChEBI" id="CHEBI:30616"/>
    </ligand>
</feature>
<dbReference type="SUPFAM" id="SSF52540">
    <property type="entry name" value="P-loop containing nucleoside triphosphate hydrolases"/>
    <property type="match status" value="1"/>
</dbReference>
<feature type="compositionally biased region" description="Basic and acidic residues" evidence="12">
    <location>
        <begin position="183"/>
        <end position="295"/>
    </location>
</feature>
<dbReference type="GO" id="GO:0016787">
    <property type="term" value="F:hydrolase activity"/>
    <property type="evidence" value="ECO:0007669"/>
    <property type="project" value="UniProtKB-KW"/>
</dbReference>
<gene>
    <name evidence="9" type="primary">rho</name>
    <name evidence="14" type="ORF">AVDCRST_MAG36-2440</name>
</gene>
<dbReference type="PANTHER" id="PTHR46425:SF1">
    <property type="entry name" value="TRANSCRIPTION TERMINATION FACTOR RHO"/>
    <property type="match status" value="1"/>
</dbReference>
<evidence type="ECO:0000256" key="3">
    <source>
        <dbReference type="ARBA" id="ARBA00022801"/>
    </source>
</evidence>
<dbReference type="HAMAP" id="MF_01884">
    <property type="entry name" value="Rho"/>
    <property type="match status" value="1"/>
</dbReference>
<evidence type="ECO:0000256" key="2">
    <source>
        <dbReference type="ARBA" id="ARBA00022741"/>
    </source>
</evidence>
<dbReference type="Pfam" id="PF00006">
    <property type="entry name" value="ATP-synt_ab"/>
    <property type="match status" value="1"/>
</dbReference>
<keyword evidence="4 9" id="KW-0347">Helicase</keyword>
<dbReference type="NCBIfam" id="TIGR00767">
    <property type="entry name" value="rho"/>
    <property type="match status" value="1"/>
</dbReference>
<dbReference type="InterPro" id="IPR012340">
    <property type="entry name" value="NA-bd_OB-fold"/>
</dbReference>
<evidence type="ECO:0000256" key="8">
    <source>
        <dbReference type="ARBA" id="ARBA00023163"/>
    </source>
</evidence>
<evidence type="ECO:0000256" key="11">
    <source>
        <dbReference type="PROSITE-ProRule" id="PRU01203"/>
    </source>
</evidence>
<dbReference type="GO" id="GO:0004386">
    <property type="term" value="F:helicase activity"/>
    <property type="evidence" value="ECO:0007669"/>
    <property type="project" value="UniProtKB-UniRule"/>
</dbReference>
<feature type="region of interest" description="Disordered" evidence="12">
    <location>
        <begin position="1"/>
        <end position="27"/>
    </location>
</feature>
<keyword evidence="5 9" id="KW-0067">ATP-binding</keyword>
<dbReference type="SMART" id="SM00382">
    <property type="entry name" value="AAA"/>
    <property type="match status" value="1"/>
</dbReference>
<keyword evidence="2 9" id="KW-0547">Nucleotide-binding</keyword>
<evidence type="ECO:0000256" key="1">
    <source>
        <dbReference type="ARBA" id="ARBA00022472"/>
    </source>
</evidence>
<feature type="compositionally biased region" description="Low complexity" evidence="12">
    <location>
        <begin position="61"/>
        <end position="77"/>
    </location>
</feature>
<organism evidence="14">
    <name type="scientific">uncultured Nocardioidaceae bacterium</name>
    <dbReference type="NCBI Taxonomy" id="253824"/>
    <lineage>
        <taxon>Bacteria</taxon>
        <taxon>Bacillati</taxon>
        <taxon>Actinomycetota</taxon>
        <taxon>Actinomycetes</taxon>
        <taxon>Propionibacteriales</taxon>
        <taxon>Nocardioidaceae</taxon>
        <taxon>environmental samples</taxon>
    </lineage>
</organism>
<evidence type="ECO:0000256" key="6">
    <source>
        <dbReference type="ARBA" id="ARBA00022884"/>
    </source>
</evidence>
<comment type="caution">
    <text evidence="9">Lacks conserved residue(s) required for the propagation of feature annotation.</text>
</comment>
<evidence type="ECO:0000256" key="4">
    <source>
        <dbReference type="ARBA" id="ARBA00022806"/>
    </source>
</evidence>
<dbReference type="InterPro" id="IPR041703">
    <property type="entry name" value="Rho_factor_ATP-bd"/>
</dbReference>
<feature type="compositionally biased region" description="Basic and acidic residues" evidence="12">
    <location>
        <begin position="91"/>
        <end position="100"/>
    </location>
</feature>
<evidence type="ECO:0000256" key="10">
    <source>
        <dbReference type="NCBIfam" id="TIGR00767"/>
    </source>
</evidence>
<evidence type="ECO:0000256" key="5">
    <source>
        <dbReference type="ARBA" id="ARBA00022840"/>
    </source>
</evidence>
<dbReference type="InterPro" id="IPR027417">
    <property type="entry name" value="P-loop_NTPase"/>
</dbReference>
<reference evidence="14" key="1">
    <citation type="submission" date="2020-02" db="EMBL/GenBank/DDBJ databases">
        <authorList>
            <person name="Meier V. D."/>
        </authorList>
    </citation>
    <scope>NUCLEOTIDE SEQUENCE</scope>
    <source>
        <strain evidence="14">AVDCRST_MAG36</strain>
    </source>
</reference>
<protein>
    <recommendedName>
        <fullName evidence="9 10">Transcription termination factor Rho</fullName>
        <ecNumber evidence="9 10">3.6.4.-</ecNumber>
    </recommendedName>
    <alternativeName>
        <fullName evidence="9">ATP-dependent helicase Rho</fullName>
    </alternativeName>
</protein>
<dbReference type="InterPro" id="IPR011129">
    <property type="entry name" value="CSD"/>
</dbReference>
<comment type="subunit">
    <text evidence="9">Homohexamer. The homohexamer assembles into an open ring structure.</text>
</comment>
<name>A0A6J4MFT6_9ACTN</name>
<keyword evidence="7 9" id="KW-0805">Transcription regulation</keyword>
<dbReference type="GO" id="GO:0003723">
    <property type="term" value="F:RNA binding"/>
    <property type="evidence" value="ECO:0007669"/>
    <property type="project" value="UniProtKB-UniRule"/>
</dbReference>
<dbReference type="PANTHER" id="PTHR46425">
    <property type="entry name" value="TRANSCRIPTION TERMINATION FACTOR RHO"/>
    <property type="match status" value="1"/>
</dbReference>
<dbReference type="CDD" id="cd01128">
    <property type="entry name" value="rho_factor_C"/>
    <property type="match status" value="1"/>
</dbReference>
<evidence type="ECO:0000256" key="12">
    <source>
        <dbReference type="SAM" id="MobiDB-lite"/>
    </source>
</evidence>
<dbReference type="GO" id="GO:0008186">
    <property type="term" value="F:ATP-dependent activity, acting on RNA"/>
    <property type="evidence" value="ECO:0007669"/>
    <property type="project" value="UniProtKB-UniRule"/>
</dbReference>
<feature type="binding site" evidence="9">
    <location>
        <position position="502"/>
    </location>
    <ligand>
        <name>ATP</name>
        <dbReference type="ChEBI" id="CHEBI:30616"/>
    </ligand>
</feature>
<dbReference type="SMART" id="SM00959">
    <property type="entry name" value="Rho_N"/>
    <property type="match status" value="1"/>
</dbReference>
<dbReference type="InterPro" id="IPR004665">
    <property type="entry name" value="Term_rho"/>
</dbReference>
<keyword evidence="3 9" id="KW-0378">Hydrolase</keyword>
<keyword evidence="8 9" id="KW-0804">Transcription</keyword>
<accession>A0A6J4MFT6</accession>
<evidence type="ECO:0000313" key="14">
    <source>
        <dbReference type="EMBL" id="CAA9358211.1"/>
    </source>
</evidence>
<comment type="similarity">
    <text evidence="9 11">Belongs to the Rho family.</text>
</comment>
<keyword evidence="6 9" id="KW-0694">RNA-binding</keyword>
<dbReference type="InterPro" id="IPR000194">
    <property type="entry name" value="ATPase_F1/V1/A1_a/bsu_nucl-bd"/>
</dbReference>
<dbReference type="EMBL" id="CADCUH010000160">
    <property type="protein sequence ID" value="CAA9358211.1"/>
    <property type="molecule type" value="Genomic_DNA"/>
</dbReference>
<feature type="compositionally biased region" description="Low complexity" evidence="12">
    <location>
        <begin position="159"/>
        <end position="181"/>
    </location>
</feature>
<feature type="compositionally biased region" description="Low complexity" evidence="12">
    <location>
        <begin position="106"/>
        <end position="126"/>
    </location>
</feature>
<dbReference type="GO" id="GO:0005524">
    <property type="term" value="F:ATP binding"/>
    <property type="evidence" value="ECO:0007669"/>
    <property type="project" value="UniProtKB-UniRule"/>
</dbReference>
<dbReference type="AlphaFoldDB" id="A0A6J4MFT6"/>
<dbReference type="Gene3D" id="2.40.50.140">
    <property type="entry name" value="Nucleic acid-binding proteins"/>
    <property type="match status" value="1"/>
</dbReference>
<comment type="function">
    <text evidence="9">Facilitates transcription termination by a mechanism that involves Rho binding to the nascent RNA, activation of Rho's RNA-dependent ATPase activity, and release of the mRNA from the DNA template.</text>
</comment>
<dbReference type="SMART" id="SM00357">
    <property type="entry name" value="CSP"/>
    <property type="match status" value="1"/>
</dbReference>
<feature type="binding site" evidence="9">
    <location>
        <begin position="459"/>
        <end position="464"/>
    </location>
    <ligand>
        <name>ATP</name>
        <dbReference type="ChEBI" id="CHEBI:30616"/>
    </ligand>
</feature>
<dbReference type="Pfam" id="PF07498">
    <property type="entry name" value="Rho_N"/>
    <property type="match status" value="1"/>
</dbReference>